<keyword evidence="4" id="KW-1185">Reference proteome</keyword>
<dbReference type="OrthoDB" id="9779344at2"/>
<dbReference type="EMBL" id="SKBU01000002">
    <property type="protein sequence ID" value="TCJ20591.1"/>
    <property type="molecule type" value="Genomic_DNA"/>
</dbReference>
<sequence>MTDTATDARILPRLVDIRIPGQRVPRLFDARDLKLWVGYKAVVEVDGSEYIGQVTSVPRRREPHTKPLRVVRIATEEDFRLERELREYGREIRKEAQKLVRDYQIRGVEFIGCDVSLDRSHAEVKYAAESRVDLSQIIRRLRETFNLRVTLKQFSFIERSGCASGCDTCGLPLCCSIWSGCRSQPVGVRHAKQQGITPSDKIYGVCGEVKCCMRYEHEVYKEFKERAPFKNSTVTYQGQEGQVVDYAVVQDAVFVQFGEKRSDRQLIPLDRLARENPGVQPADREDREEPEGE</sequence>
<protein>
    <recommendedName>
        <fullName evidence="2">PSP1 C-terminal domain-containing protein</fullName>
    </recommendedName>
</protein>
<evidence type="ECO:0000259" key="2">
    <source>
        <dbReference type="PROSITE" id="PS51411"/>
    </source>
</evidence>
<accession>A0A4R1BSF9</accession>
<dbReference type="NCBIfam" id="NF041131">
    <property type="entry name" value="RicT_YaaT_fam"/>
    <property type="match status" value="1"/>
</dbReference>
<feature type="region of interest" description="Disordered" evidence="1">
    <location>
        <begin position="268"/>
        <end position="293"/>
    </location>
</feature>
<reference evidence="3 4" key="1">
    <citation type="submission" date="2019-03" db="EMBL/GenBank/DDBJ databases">
        <title>Whole genome sequence of a novel Rubrobacter taiwanensis strain, isolated from Yellowstone National Park.</title>
        <authorList>
            <person name="Freed S."/>
            <person name="Ramaley R.F."/>
            <person name="Kyndt J.A."/>
        </authorList>
    </citation>
    <scope>NUCLEOTIDE SEQUENCE [LARGE SCALE GENOMIC DNA]</scope>
    <source>
        <strain evidence="3 4">Yellowstone</strain>
    </source>
</reference>
<organism evidence="3 4">
    <name type="scientific">Rubrobacter taiwanensis</name>
    <dbReference type="NCBI Taxonomy" id="185139"/>
    <lineage>
        <taxon>Bacteria</taxon>
        <taxon>Bacillati</taxon>
        <taxon>Actinomycetota</taxon>
        <taxon>Rubrobacteria</taxon>
        <taxon>Rubrobacterales</taxon>
        <taxon>Rubrobacteraceae</taxon>
        <taxon>Rubrobacter</taxon>
    </lineage>
</organism>
<evidence type="ECO:0000313" key="3">
    <source>
        <dbReference type="EMBL" id="TCJ20591.1"/>
    </source>
</evidence>
<evidence type="ECO:0000313" key="4">
    <source>
        <dbReference type="Proteomes" id="UP000295244"/>
    </source>
</evidence>
<gene>
    <name evidence="3" type="ORF">E0L93_00830</name>
</gene>
<comment type="caution">
    <text evidence="3">The sequence shown here is derived from an EMBL/GenBank/DDBJ whole genome shotgun (WGS) entry which is preliminary data.</text>
</comment>
<dbReference type="InterPro" id="IPR007557">
    <property type="entry name" value="PSP1_C"/>
</dbReference>
<dbReference type="AlphaFoldDB" id="A0A4R1BSF9"/>
<dbReference type="Proteomes" id="UP000295244">
    <property type="component" value="Unassembled WGS sequence"/>
</dbReference>
<dbReference type="PROSITE" id="PS51411">
    <property type="entry name" value="PSP1_C"/>
    <property type="match status" value="1"/>
</dbReference>
<feature type="domain" description="PSP1 C-terminal" evidence="2">
    <location>
        <begin position="68"/>
        <end position="154"/>
    </location>
</feature>
<evidence type="ECO:0000256" key="1">
    <source>
        <dbReference type="SAM" id="MobiDB-lite"/>
    </source>
</evidence>
<dbReference type="Pfam" id="PF04468">
    <property type="entry name" value="PSP1"/>
    <property type="match status" value="1"/>
</dbReference>
<name>A0A4R1BSF9_9ACTN</name>
<proteinExistence type="predicted"/>